<proteinExistence type="predicted"/>
<name>E1Y927_9BACT</name>
<organism evidence="1">
    <name type="scientific">uncultured Desulfobacterium sp</name>
    <dbReference type="NCBI Taxonomy" id="201089"/>
    <lineage>
        <taxon>Bacteria</taxon>
        <taxon>Pseudomonadati</taxon>
        <taxon>Thermodesulfobacteriota</taxon>
        <taxon>Desulfobacteria</taxon>
        <taxon>Desulfobacterales</taxon>
        <taxon>Desulfobacteriaceae</taxon>
        <taxon>Desulfobacterium</taxon>
        <taxon>environmental samples</taxon>
    </lineage>
</organism>
<accession>E1Y927</accession>
<dbReference type="EMBL" id="FR695864">
    <property type="protein sequence ID" value="CBX27071.1"/>
    <property type="molecule type" value="Genomic_DNA"/>
</dbReference>
<dbReference type="AlphaFoldDB" id="E1Y927"/>
<sequence>MKFYAPKYLVIIFFLLTSTCFTSGRFLYAAQSTITEAEGYACMGDDKSRKETEQSAVADSKRNAAETVLTHLSSQTTIKNFELENDLVSAYSKAKVKIIQQTDSLWYKDASAGDCYKVKIKAEIIPDDTIIKASSKDNDIENPDMPLKVAVWTNSKNYKKGRKNHNLYKG</sequence>
<reference evidence="1" key="1">
    <citation type="journal article" date="2011" name="Environ. Microbiol.">
        <title>Genomic insights into the metabolic potential of the polycyclic aromatic hydrocarbon degrading sulfate-reducing Deltaproteobacterium N47.</title>
        <authorList>
            <person name="Bergmann F."/>
            <person name="Selesi D."/>
            <person name="Weinmaier T."/>
            <person name="Tischler P."/>
            <person name="Rattei T."/>
            <person name="Meckenstock R.U."/>
        </authorList>
    </citation>
    <scope>NUCLEOTIDE SEQUENCE</scope>
</reference>
<gene>
    <name evidence="1" type="ORF">N47_A11000</name>
</gene>
<evidence type="ECO:0000313" key="1">
    <source>
        <dbReference type="EMBL" id="CBX27071.1"/>
    </source>
</evidence>
<protein>
    <submittedName>
        <fullName evidence="1">Uncharacterized protein</fullName>
    </submittedName>
</protein>